<name>S9P177_CYSF2</name>
<protein>
    <submittedName>
        <fullName evidence="1">Uncharacterized protein</fullName>
    </submittedName>
</protein>
<proteinExistence type="predicted"/>
<sequence length="55" mass="5953">MNAALTTILVEQLKVTNGNDNVDYKLYLLVSPTHDPAELGFLFGLIDTDSDALTA</sequence>
<accession>S9P177</accession>
<reference evidence="1" key="1">
    <citation type="submission" date="2013-05" db="EMBL/GenBank/DDBJ databases">
        <title>Genome assembly of Cystobacter fuscus DSM 2262.</title>
        <authorList>
            <person name="Sharma G."/>
            <person name="Khatri I."/>
            <person name="Kaur C."/>
            <person name="Mayilraj S."/>
            <person name="Subramanian S."/>
        </authorList>
    </citation>
    <scope>NUCLEOTIDE SEQUENCE [LARGE SCALE GENOMIC DNA]</scope>
    <source>
        <strain evidence="1">DSM 2262</strain>
    </source>
</reference>
<dbReference type="EMBL" id="ANAH02000065">
    <property type="protein sequence ID" value="EPX56886.1"/>
    <property type="molecule type" value="Genomic_DNA"/>
</dbReference>
<comment type="caution">
    <text evidence="1">The sequence shown here is derived from an EMBL/GenBank/DDBJ whole genome shotgun (WGS) entry which is preliminary data.</text>
</comment>
<organism evidence="1 2">
    <name type="scientific">Cystobacter fuscus (strain ATCC 25194 / DSM 2262 / NBRC 100088 / M29)</name>
    <dbReference type="NCBI Taxonomy" id="1242864"/>
    <lineage>
        <taxon>Bacteria</taxon>
        <taxon>Pseudomonadati</taxon>
        <taxon>Myxococcota</taxon>
        <taxon>Myxococcia</taxon>
        <taxon>Myxococcales</taxon>
        <taxon>Cystobacterineae</taxon>
        <taxon>Archangiaceae</taxon>
        <taxon>Cystobacter</taxon>
    </lineage>
</organism>
<dbReference type="AlphaFoldDB" id="S9P177"/>
<evidence type="ECO:0000313" key="2">
    <source>
        <dbReference type="Proteomes" id="UP000011682"/>
    </source>
</evidence>
<keyword evidence="2" id="KW-1185">Reference proteome</keyword>
<dbReference type="OrthoDB" id="9955at2"/>
<dbReference type="Proteomes" id="UP000011682">
    <property type="component" value="Unassembled WGS sequence"/>
</dbReference>
<gene>
    <name evidence="1" type="ORF">D187_007322</name>
</gene>
<evidence type="ECO:0000313" key="1">
    <source>
        <dbReference type="EMBL" id="EPX56886.1"/>
    </source>
</evidence>
<dbReference type="RefSeq" id="WP_002626126.1">
    <property type="nucleotide sequence ID" value="NZ_ANAH02000065.1"/>
</dbReference>